<evidence type="ECO:0000256" key="5">
    <source>
        <dbReference type="ARBA" id="ARBA00023136"/>
    </source>
</evidence>
<keyword evidence="3" id="KW-0812">Transmembrane</keyword>
<evidence type="ECO:0000259" key="7">
    <source>
        <dbReference type="PROSITE" id="PS50405"/>
    </source>
</evidence>
<evidence type="ECO:0000256" key="1">
    <source>
        <dbReference type="ARBA" id="ARBA00004167"/>
    </source>
</evidence>
<organism evidence="8 9">
    <name type="scientific">Ridgeia piscesae</name>
    <name type="common">Tubeworm</name>
    <dbReference type="NCBI Taxonomy" id="27915"/>
    <lineage>
        <taxon>Eukaryota</taxon>
        <taxon>Metazoa</taxon>
        <taxon>Spiralia</taxon>
        <taxon>Lophotrochozoa</taxon>
        <taxon>Annelida</taxon>
        <taxon>Polychaeta</taxon>
        <taxon>Sedentaria</taxon>
        <taxon>Canalipalpata</taxon>
        <taxon>Sabellida</taxon>
        <taxon>Siboglinidae</taxon>
        <taxon>Ridgeia</taxon>
    </lineage>
</organism>
<accession>A0AAD9UFZ1</accession>
<comment type="similarity">
    <text evidence="2">Belongs to the chloride channel CLIC family.</text>
</comment>
<evidence type="ECO:0000256" key="3">
    <source>
        <dbReference type="ARBA" id="ARBA00022692"/>
    </source>
</evidence>
<name>A0AAD9UFZ1_RIDPI</name>
<keyword evidence="4" id="KW-1133">Transmembrane helix</keyword>
<evidence type="ECO:0000256" key="2">
    <source>
        <dbReference type="ARBA" id="ARBA00007655"/>
    </source>
</evidence>
<dbReference type="PANTHER" id="PTHR43920:SF5">
    <property type="entry name" value="CHLORIDE INTRACELLULAR CHANNEL CLIC"/>
    <property type="match status" value="1"/>
</dbReference>
<dbReference type="Gene3D" id="3.40.30.10">
    <property type="entry name" value="Glutaredoxin"/>
    <property type="match status" value="1"/>
</dbReference>
<evidence type="ECO:0000313" key="9">
    <source>
        <dbReference type="Proteomes" id="UP001209878"/>
    </source>
</evidence>
<dbReference type="PROSITE" id="PS50405">
    <property type="entry name" value="GST_CTER"/>
    <property type="match status" value="1"/>
</dbReference>
<evidence type="ECO:0000256" key="4">
    <source>
        <dbReference type="ARBA" id="ARBA00022989"/>
    </source>
</evidence>
<feature type="domain" description="GST C-terminal" evidence="7">
    <location>
        <begin position="153"/>
        <end position="288"/>
    </location>
</feature>
<dbReference type="GO" id="GO:0016324">
    <property type="term" value="C:apical plasma membrane"/>
    <property type="evidence" value="ECO:0007669"/>
    <property type="project" value="TreeGrafter"/>
</dbReference>
<dbReference type="PANTHER" id="PTHR43920">
    <property type="entry name" value="CHLORIDE INTRACELLULAR CHANNEL, ISOFORM A"/>
    <property type="match status" value="1"/>
</dbReference>
<dbReference type="Gene3D" id="1.20.1050.10">
    <property type="match status" value="1"/>
</dbReference>
<dbReference type="SUPFAM" id="SSF47616">
    <property type="entry name" value="GST C-terminal domain-like"/>
    <property type="match status" value="1"/>
</dbReference>
<dbReference type="InterPro" id="IPR010987">
    <property type="entry name" value="Glutathione-S-Trfase_C-like"/>
</dbReference>
<dbReference type="Proteomes" id="UP001209878">
    <property type="component" value="Unassembled WGS sequence"/>
</dbReference>
<reference evidence="8" key="1">
    <citation type="journal article" date="2023" name="Mol. Biol. Evol.">
        <title>Third-Generation Sequencing Reveals the Adaptive Role of the Epigenome in Three Deep-Sea Polychaetes.</title>
        <authorList>
            <person name="Perez M."/>
            <person name="Aroh O."/>
            <person name="Sun Y."/>
            <person name="Lan Y."/>
            <person name="Juniper S.K."/>
            <person name="Young C.R."/>
            <person name="Angers B."/>
            <person name="Qian P.Y."/>
        </authorList>
    </citation>
    <scope>NUCLEOTIDE SEQUENCE</scope>
    <source>
        <strain evidence="8">R07B-5</strain>
    </source>
</reference>
<proteinExistence type="inferred from homology"/>
<dbReference type="InterPro" id="IPR036282">
    <property type="entry name" value="Glutathione-S-Trfase_C_sf"/>
</dbReference>
<dbReference type="AlphaFoldDB" id="A0AAD9UFZ1"/>
<protein>
    <recommendedName>
        <fullName evidence="7">GST C-terminal domain-containing protein</fullName>
    </recommendedName>
</protein>
<dbReference type="GO" id="GO:0005737">
    <property type="term" value="C:cytoplasm"/>
    <property type="evidence" value="ECO:0007669"/>
    <property type="project" value="TreeGrafter"/>
</dbReference>
<keyword evidence="9" id="KW-1185">Reference proteome</keyword>
<sequence>MSSEDVDNMNNETASANGEASETSSPPNGVADEQLPPAEAEPEEQLPPPQTHETEEALENSEDTRPVVELFVKAAVDKFRNGGCPTCHRYFLIFFILRERGLVDLVVTTFLPESPPKEVKEFSNGKHFPLVKVHKGYDSNGQDMTGTECDTIDEIETLISRFDSEDMLDRRQSPKEAMAEKSSENLYNKFMQFLKSETADPTPLIRNLEKVDAHLRETDNTFMVTDHLTRADCYVLPTLQHIRVAGKYYKSFEIPTELTCLWRYLSNVYETDAFKESCPADREIITHYDSKVPASAKKLMLRSKLMGDQRTFSIPSEVNGC</sequence>
<evidence type="ECO:0000256" key="6">
    <source>
        <dbReference type="SAM" id="MobiDB-lite"/>
    </source>
</evidence>
<comment type="subcellular location">
    <subcellularLocation>
        <location evidence="1">Membrane</location>
        <topology evidence="1">Single-pass membrane protein</topology>
    </subcellularLocation>
</comment>
<dbReference type="InterPro" id="IPR053823">
    <property type="entry name" value="CLIC_N"/>
</dbReference>
<gene>
    <name evidence="8" type="ORF">NP493_149g02008</name>
</gene>
<comment type="caution">
    <text evidence="8">The sequence shown here is derived from an EMBL/GenBank/DDBJ whole genome shotgun (WGS) entry which is preliminary data.</text>
</comment>
<dbReference type="GO" id="GO:0005254">
    <property type="term" value="F:chloride channel activity"/>
    <property type="evidence" value="ECO:0007669"/>
    <property type="project" value="TreeGrafter"/>
</dbReference>
<feature type="compositionally biased region" description="Polar residues" evidence="6">
    <location>
        <begin position="8"/>
        <end position="27"/>
    </location>
</feature>
<evidence type="ECO:0000313" key="8">
    <source>
        <dbReference type="EMBL" id="KAK2187941.1"/>
    </source>
</evidence>
<dbReference type="Pfam" id="PF22441">
    <property type="entry name" value="CLIC-like_N"/>
    <property type="match status" value="1"/>
</dbReference>
<keyword evidence="5" id="KW-0472">Membrane</keyword>
<feature type="region of interest" description="Disordered" evidence="6">
    <location>
        <begin position="1"/>
        <end position="63"/>
    </location>
</feature>
<dbReference type="EMBL" id="JAODUO010000149">
    <property type="protein sequence ID" value="KAK2187941.1"/>
    <property type="molecule type" value="Genomic_DNA"/>
</dbReference>